<dbReference type="OrthoDB" id="3637961at2"/>
<proteinExistence type="predicted"/>
<keyword evidence="2" id="KW-1185">Reference proteome</keyword>
<dbReference type="AlphaFoldDB" id="A0A4D4J459"/>
<dbReference type="Proteomes" id="UP000298860">
    <property type="component" value="Unassembled WGS sequence"/>
</dbReference>
<dbReference type="RefSeq" id="WP_137811996.1">
    <property type="nucleotide sequence ID" value="NZ_BJFL01000002.1"/>
</dbReference>
<dbReference type="EMBL" id="BJFL01000002">
    <property type="protein sequence ID" value="GDY28767.1"/>
    <property type="molecule type" value="Genomic_DNA"/>
</dbReference>
<gene>
    <name evidence="1" type="ORF">GTS_04000</name>
</gene>
<reference evidence="2" key="1">
    <citation type="submission" date="2019-04" db="EMBL/GenBank/DDBJ databases">
        <title>Draft genome sequence of Pseudonocardiaceae bacterium SL3-2-4.</title>
        <authorList>
            <person name="Ningsih F."/>
            <person name="Yokota A."/>
            <person name="Sakai Y."/>
            <person name="Nanatani K."/>
            <person name="Yabe S."/>
            <person name="Oetari A."/>
            <person name="Sjamsuridzal W."/>
        </authorList>
    </citation>
    <scope>NUCLEOTIDE SEQUENCE [LARGE SCALE GENOMIC DNA]</scope>
    <source>
        <strain evidence="2">SL3-2-4</strain>
    </source>
</reference>
<evidence type="ECO:0000313" key="1">
    <source>
        <dbReference type="EMBL" id="GDY28767.1"/>
    </source>
</evidence>
<organism evidence="1 2">
    <name type="scientific">Gandjariella thermophila</name>
    <dbReference type="NCBI Taxonomy" id="1931992"/>
    <lineage>
        <taxon>Bacteria</taxon>
        <taxon>Bacillati</taxon>
        <taxon>Actinomycetota</taxon>
        <taxon>Actinomycetes</taxon>
        <taxon>Pseudonocardiales</taxon>
        <taxon>Pseudonocardiaceae</taxon>
        <taxon>Gandjariella</taxon>
    </lineage>
</organism>
<accession>A0A4D4J459</accession>
<protein>
    <submittedName>
        <fullName evidence="1">Uncharacterized protein</fullName>
    </submittedName>
</protein>
<evidence type="ECO:0000313" key="2">
    <source>
        <dbReference type="Proteomes" id="UP000298860"/>
    </source>
</evidence>
<sequence>MAGASGEPVKRRYPVKPMEDGDDPRFTFGLVLEVAEVLAKHGYPSPADPSCAMDFVDLRQMLFRFLYAEDRRGLW</sequence>
<comment type="caution">
    <text evidence="1">The sequence shown here is derived from an EMBL/GenBank/DDBJ whole genome shotgun (WGS) entry which is preliminary data.</text>
</comment>
<name>A0A4D4J459_9PSEU</name>